<dbReference type="SUPFAM" id="SSF52172">
    <property type="entry name" value="CheY-like"/>
    <property type="match status" value="1"/>
</dbReference>
<dbReference type="Pfam" id="PF12833">
    <property type="entry name" value="HTH_18"/>
    <property type="match status" value="1"/>
</dbReference>
<evidence type="ECO:0000259" key="6">
    <source>
        <dbReference type="PROSITE" id="PS50110"/>
    </source>
</evidence>
<dbReference type="RefSeq" id="WP_379892139.1">
    <property type="nucleotide sequence ID" value="NZ_CBCSCT010000022.1"/>
</dbReference>
<proteinExistence type="predicted"/>
<keyword evidence="2" id="KW-0238">DNA-binding</keyword>
<dbReference type="SMART" id="SM00342">
    <property type="entry name" value="HTH_ARAC"/>
    <property type="match status" value="1"/>
</dbReference>
<dbReference type="SUPFAM" id="SSF46689">
    <property type="entry name" value="Homeodomain-like"/>
    <property type="match status" value="2"/>
</dbReference>
<evidence type="ECO:0000259" key="5">
    <source>
        <dbReference type="PROSITE" id="PS01124"/>
    </source>
</evidence>
<dbReference type="Gene3D" id="1.10.10.60">
    <property type="entry name" value="Homeodomain-like"/>
    <property type="match status" value="2"/>
</dbReference>
<dbReference type="InterPro" id="IPR020449">
    <property type="entry name" value="Tscrpt_reg_AraC-type_HTH"/>
</dbReference>
<name>A0ABW1IJY9_9BACL</name>
<dbReference type="InterPro" id="IPR009057">
    <property type="entry name" value="Homeodomain-like_sf"/>
</dbReference>
<dbReference type="PROSITE" id="PS50110">
    <property type="entry name" value="RESPONSE_REGULATORY"/>
    <property type="match status" value="1"/>
</dbReference>
<evidence type="ECO:0000256" key="4">
    <source>
        <dbReference type="PROSITE-ProRule" id="PRU00169"/>
    </source>
</evidence>
<dbReference type="Proteomes" id="UP001596250">
    <property type="component" value="Unassembled WGS sequence"/>
</dbReference>
<feature type="domain" description="HTH araC/xylS-type" evidence="5">
    <location>
        <begin position="429"/>
        <end position="527"/>
    </location>
</feature>
<dbReference type="CDD" id="cd17536">
    <property type="entry name" value="REC_YesN-like"/>
    <property type="match status" value="1"/>
</dbReference>
<dbReference type="PROSITE" id="PS01124">
    <property type="entry name" value="HTH_ARAC_FAMILY_2"/>
    <property type="match status" value="1"/>
</dbReference>
<comment type="caution">
    <text evidence="7">The sequence shown here is derived from an EMBL/GenBank/DDBJ whole genome shotgun (WGS) entry which is preliminary data.</text>
</comment>
<keyword evidence="3" id="KW-0804">Transcription</keyword>
<dbReference type="InterPro" id="IPR001789">
    <property type="entry name" value="Sig_transdc_resp-reg_receiver"/>
</dbReference>
<keyword evidence="8" id="KW-1185">Reference proteome</keyword>
<organism evidence="7 8">
    <name type="scientific">Marinicrinis lubricantis</name>
    <dbReference type="NCBI Taxonomy" id="2086470"/>
    <lineage>
        <taxon>Bacteria</taxon>
        <taxon>Bacillati</taxon>
        <taxon>Bacillota</taxon>
        <taxon>Bacilli</taxon>
        <taxon>Bacillales</taxon>
        <taxon>Paenibacillaceae</taxon>
    </lineage>
</organism>
<dbReference type="InterPro" id="IPR018060">
    <property type="entry name" value="HTH_AraC"/>
</dbReference>
<dbReference type="PRINTS" id="PR00032">
    <property type="entry name" value="HTHARAC"/>
</dbReference>
<gene>
    <name evidence="7" type="ORF">ACFPXP_02695</name>
</gene>
<evidence type="ECO:0000313" key="7">
    <source>
        <dbReference type="EMBL" id="MFC5985371.1"/>
    </source>
</evidence>
<protein>
    <submittedName>
        <fullName evidence="7">Response regulator</fullName>
    </submittedName>
</protein>
<evidence type="ECO:0000256" key="3">
    <source>
        <dbReference type="ARBA" id="ARBA00023163"/>
    </source>
</evidence>
<keyword evidence="4" id="KW-0597">Phosphoprotein</keyword>
<feature type="domain" description="Response regulatory" evidence="6">
    <location>
        <begin position="2"/>
        <end position="119"/>
    </location>
</feature>
<dbReference type="EMBL" id="JBHSQV010000013">
    <property type="protein sequence ID" value="MFC5985371.1"/>
    <property type="molecule type" value="Genomic_DNA"/>
</dbReference>
<feature type="modified residue" description="4-aspartylphosphate" evidence="4">
    <location>
        <position position="54"/>
    </location>
</feature>
<reference evidence="8" key="1">
    <citation type="journal article" date="2019" name="Int. J. Syst. Evol. Microbiol.">
        <title>The Global Catalogue of Microorganisms (GCM) 10K type strain sequencing project: providing services to taxonomists for standard genome sequencing and annotation.</title>
        <authorList>
            <consortium name="The Broad Institute Genomics Platform"/>
            <consortium name="The Broad Institute Genome Sequencing Center for Infectious Disease"/>
            <person name="Wu L."/>
            <person name="Ma J."/>
        </authorList>
    </citation>
    <scope>NUCLEOTIDE SEQUENCE [LARGE SCALE GENOMIC DNA]</scope>
    <source>
        <strain evidence="8">CCM 8749</strain>
    </source>
</reference>
<keyword evidence="1" id="KW-0805">Transcription regulation</keyword>
<evidence type="ECO:0000256" key="1">
    <source>
        <dbReference type="ARBA" id="ARBA00023015"/>
    </source>
</evidence>
<evidence type="ECO:0000256" key="2">
    <source>
        <dbReference type="ARBA" id="ARBA00023125"/>
    </source>
</evidence>
<sequence length="532" mass="61530">MKALIVDDEAHVRNAIKLLVHWEELGIEQIMEAENGAEAVPLIEKERPQIVILDMLMPYKSGVELMKWISDSGIPTKMIVISGHDDFEFVRSAVKYGGLDYLLKPIDPESVNEVLEKAVLEWRKEVQDLKNNSQAHQYKSVLTEKLLTSMITEPGSQQASLHRLREECGLPAEAGPFRLALLQAADEPSLIKRFGNSDLLYFSLHNICNEYLQMGHRGIAFRYWGAAGKIVLLLWRNTDSFPEILLNMNEGFHSTLRQRMHFGISSEGSFPSDMPGLYEEAAEALCKRNLLDPSVFIHKMPADDTDSALSLADVEERWRLAALSGSTTEIGKAVDGWMACIKKQKVITPEMLKQWRREAFEFRSKLLQETLHSKAAECLTAIEKEDLPYPGEHTDTMHYQQWHHYWHDFLQRLSDALLSHQSQKQHIIFEIAKYVEQHYHEDISLQDMSERFFVSREYISRKFKQQFDINLSEYLGQIRLKNAKKLLLNPHLTIAEIAQMVGYQDEKYFSKVFKKHETITPNQYRKKHIEES</sequence>
<dbReference type="Gene3D" id="3.40.50.2300">
    <property type="match status" value="1"/>
</dbReference>
<accession>A0ABW1IJY9</accession>
<dbReference type="InterPro" id="IPR011006">
    <property type="entry name" value="CheY-like_superfamily"/>
</dbReference>
<dbReference type="PANTHER" id="PTHR43280">
    <property type="entry name" value="ARAC-FAMILY TRANSCRIPTIONAL REGULATOR"/>
    <property type="match status" value="1"/>
</dbReference>
<dbReference type="Pfam" id="PF00072">
    <property type="entry name" value="Response_reg"/>
    <property type="match status" value="1"/>
</dbReference>
<dbReference type="SMART" id="SM00448">
    <property type="entry name" value="REC"/>
    <property type="match status" value="1"/>
</dbReference>
<evidence type="ECO:0000313" key="8">
    <source>
        <dbReference type="Proteomes" id="UP001596250"/>
    </source>
</evidence>
<dbReference type="PANTHER" id="PTHR43280:SF2">
    <property type="entry name" value="HTH-TYPE TRANSCRIPTIONAL REGULATOR EXSA"/>
    <property type="match status" value="1"/>
</dbReference>